<evidence type="ECO:0000256" key="1">
    <source>
        <dbReference type="ARBA" id="ARBA00023125"/>
    </source>
</evidence>
<dbReference type="PRINTS" id="PR00455">
    <property type="entry name" value="HTHTETR"/>
</dbReference>
<dbReference type="GO" id="GO:0000976">
    <property type="term" value="F:transcription cis-regulatory region binding"/>
    <property type="evidence" value="ECO:0007669"/>
    <property type="project" value="TreeGrafter"/>
</dbReference>
<dbReference type="SUPFAM" id="SSF46689">
    <property type="entry name" value="Homeodomain-like"/>
    <property type="match status" value="1"/>
</dbReference>
<dbReference type="RefSeq" id="WP_167151866.1">
    <property type="nucleotide sequence ID" value="NZ_JAAMOX010000003.1"/>
</dbReference>
<dbReference type="InterPro" id="IPR050109">
    <property type="entry name" value="HTH-type_TetR-like_transc_reg"/>
</dbReference>
<dbReference type="SUPFAM" id="SSF48498">
    <property type="entry name" value="Tetracyclin repressor-like, C-terminal domain"/>
    <property type="match status" value="1"/>
</dbReference>
<evidence type="ECO:0000256" key="2">
    <source>
        <dbReference type="PROSITE-ProRule" id="PRU00335"/>
    </source>
</evidence>
<feature type="compositionally biased region" description="Basic and acidic residues" evidence="3">
    <location>
        <begin position="10"/>
        <end position="21"/>
    </location>
</feature>
<evidence type="ECO:0000256" key="3">
    <source>
        <dbReference type="SAM" id="MobiDB-lite"/>
    </source>
</evidence>
<dbReference type="InterPro" id="IPR009057">
    <property type="entry name" value="Homeodomain-like_sf"/>
</dbReference>
<keyword evidence="1 2" id="KW-0238">DNA-binding</keyword>
<dbReference type="GO" id="GO:0003700">
    <property type="term" value="F:DNA-binding transcription factor activity"/>
    <property type="evidence" value="ECO:0007669"/>
    <property type="project" value="TreeGrafter"/>
</dbReference>
<feature type="region of interest" description="Disordered" evidence="3">
    <location>
        <begin position="1"/>
        <end position="21"/>
    </location>
</feature>
<dbReference type="PROSITE" id="PS50977">
    <property type="entry name" value="HTH_TETR_2"/>
    <property type="match status" value="1"/>
</dbReference>
<protein>
    <submittedName>
        <fullName evidence="5">AcrR family transcriptional regulator</fullName>
    </submittedName>
</protein>
<evidence type="ECO:0000313" key="6">
    <source>
        <dbReference type="Proteomes" id="UP000541033"/>
    </source>
</evidence>
<dbReference type="Pfam" id="PF00440">
    <property type="entry name" value="TetR_N"/>
    <property type="match status" value="1"/>
</dbReference>
<keyword evidence="6" id="KW-1185">Reference proteome</keyword>
<reference evidence="5 6" key="1">
    <citation type="submission" date="2020-02" db="EMBL/GenBank/DDBJ databases">
        <title>Sequencing the genomes of 1000 actinobacteria strains.</title>
        <authorList>
            <person name="Klenk H.-P."/>
        </authorList>
    </citation>
    <scope>NUCLEOTIDE SEQUENCE [LARGE SCALE GENOMIC DNA]</scope>
    <source>
        <strain evidence="5 6">DSM 27960</strain>
    </source>
</reference>
<comment type="caution">
    <text evidence="5">The sequence shown here is derived from an EMBL/GenBank/DDBJ whole genome shotgun (WGS) entry which is preliminary data.</text>
</comment>
<feature type="DNA-binding region" description="H-T-H motif" evidence="2">
    <location>
        <begin position="42"/>
        <end position="61"/>
    </location>
</feature>
<evidence type="ECO:0000313" key="5">
    <source>
        <dbReference type="EMBL" id="NIH55005.1"/>
    </source>
</evidence>
<evidence type="ECO:0000259" key="4">
    <source>
        <dbReference type="PROSITE" id="PS50977"/>
    </source>
</evidence>
<organism evidence="5 6">
    <name type="scientific">Lysinibacter cavernae</name>
    <dbReference type="NCBI Taxonomy" id="1640652"/>
    <lineage>
        <taxon>Bacteria</taxon>
        <taxon>Bacillati</taxon>
        <taxon>Actinomycetota</taxon>
        <taxon>Actinomycetes</taxon>
        <taxon>Micrococcales</taxon>
        <taxon>Microbacteriaceae</taxon>
        <taxon>Lysinibacter</taxon>
    </lineage>
</organism>
<proteinExistence type="predicted"/>
<dbReference type="Proteomes" id="UP000541033">
    <property type="component" value="Unassembled WGS sequence"/>
</dbReference>
<sequence>MIDSASHQPDSPRKRPKREDVRSRLLDSAMRVFTEVGYQAARLDVIAERAGFTKGALYSNFASKQELFATLLGERLSAAAADLLAEAGAQRSLNEAVDHAARRLAHEVLHEQSWHALVTEFTLLAARDPEVGLVFRELRRDRRSLFADGLARAAAPFGGSADPNEYLAISLVILSTINGLSAELAADPGALSEADVVSGLSAVLTAALVPAT</sequence>
<accession>A0A7X5R3I1</accession>
<dbReference type="AlphaFoldDB" id="A0A7X5R3I1"/>
<dbReference type="InterPro" id="IPR001647">
    <property type="entry name" value="HTH_TetR"/>
</dbReference>
<dbReference type="InterPro" id="IPR036271">
    <property type="entry name" value="Tet_transcr_reg_TetR-rel_C_sf"/>
</dbReference>
<dbReference type="PANTHER" id="PTHR30055">
    <property type="entry name" value="HTH-TYPE TRANSCRIPTIONAL REGULATOR RUTR"/>
    <property type="match status" value="1"/>
</dbReference>
<name>A0A7X5R3I1_9MICO</name>
<feature type="domain" description="HTH tetR-type" evidence="4">
    <location>
        <begin position="19"/>
        <end position="79"/>
    </location>
</feature>
<gene>
    <name evidence="5" type="ORF">FHX76_002920</name>
</gene>
<dbReference type="Gene3D" id="1.10.357.10">
    <property type="entry name" value="Tetracycline Repressor, domain 2"/>
    <property type="match status" value="1"/>
</dbReference>
<dbReference type="PANTHER" id="PTHR30055:SF241">
    <property type="entry name" value="TRANSCRIPTIONAL REGULATORY PROTEIN"/>
    <property type="match status" value="1"/>
</dbReference>
<dbReference type="EMBL" id="JAAMOX010000003">
    <property type="protein sequence ID" value="NIH55005.1"/>
    <property type="molecule type" value="Genomic_DNA"/>
</dbReference>